<dbReference type="Gene3D" id="3.40.630.10">
    <property type="entry name" value="Zn peptidases"/>
    <property type="match status" value="1"/>
</dbReference>
<name>A0A9D1M8Q9_9BACT</name>
<dbReference type="GO" id="GO:0008233">
    <property type="term" value="F:peptidase activity"/>
    <property type="evidence" value="ECO:0007669"/>
    <property type="project" value="UniProtKB-KW"/>
</dbReference>
<reference evidence="5" key="1">
    <citation type="submission" date="2020-10" db="EMBL/GenBank/DDBJ databases">
        <authorList>
            <person name="Gilroy R."/>
        </authorList>
    </citation>
    <scope>NUCLEOTIDE SEQUENCE</scope>
    <source>
        <strain evidence="5">CHK158-818</strain>
    </source>
</reference>
<dbReference type="Proteomes" id="UP000824112">
    <property type="component" value="Unassembled WGS sequence"/>
</dbReference>
<dbReference type="CDD" id="cd05680">
    <property type="entry name" value="M20_dipept_like"/>
    <property type="match status" value="1"/>
</dbReference>
<sequence length="456" mass="50291">MEIKAYLSANREQIIADLASLIRIPSVSAQPEHRPDMLRCAERWRELLIAAGADTATVMETDGNPVVFASKTLSPDRPTVLIYAHYDVMPAEPVEQWRTPPFELTREGGYFRGRGTDDDKGQSFIQVKGFEYALRNGDLRCNVKFLFEGEEEIGSPSLEQFCRKNKELLKADVILVSDTSMVSAQTPSITTGLRGLAYWQIAVTGPNRDLHSGIFGGAVANPINELCKLIAHVTDDRGRITIPGFYDDVEEVSPEERAMIAAIPHDEAAYRKAVGVNALQGESGYNTLERASIRPTFDVCGIWGGYTGEGAKTVLPSQAFAKVSCRLVPHQDYKKISELFIRYIEQTALPCIQVSVTPLHGGQGYVCPITLPAYQAAEEAYQAVFGQKPLAVRRGGSIPIIAVFEEVLGIKSVLMGLGLESDATHSPNENFPEKLFFQGIEIVAEFYKRFGHDTTR</sequence>
<dbReference type="Pfam" id="PF07687">
    <property type="entry name" value="M20_dimer"/>
    <property type="match status" value="1"/>
</dbReference>
<dbReference type="AlphaFoldDB" id="A0A9D1M8Q9"/>
<organism evidence="5 6">
    <name type="scientific">Candidatus Gallibacteroides avistercoris</name>
    <dbReference type="NCBI Taxonomy" id="2840833"/>
    <lineage>
        <taxon>Bacteria</taxon>
        <taxon>Pseudomonadati</taxon>
        <taxon>Bacteroidota</taxon>
        <taxon>Bacteroidia</taxon>
        <taxon>Bacteroidales</taxon>
        <taxon>Bacteroidaceae</taxon>
        <taxon>Bacteroidaceae incertae sedis</taxon>
        <taxon>Candidatus Gallibacteroides</taxon>
    </lineage>
</organism>
<dbReference type="InterPro" id="IPR011650">
    <property type="entry name" value="Peptidase_M20_dimer"/>
</dbReference>
<dbReference type="GO" id="GO:0006508">
    <property type="term" value="P:proteolysis"/>
    <property type="evidence" value="ECO:0007669"/>
    <property type="project" value="UniProtKB-KW"/>
</dbReference>
<evidence type="ECO:0000313" key="6">
    <source>
        <dbReference type="Proteomes" id="UP000824112"/>
    </source>
</evidence>
<gene>
    <name evidence="5" type="ORF">IAB03_08105</name>
</gene>
<protein>
    <submittedName>
        <fullName evidence="5">Dipeptidase</fullName>
    </submittedName>
</protein>
<dbReference type="SUPFAM" id="SSF53187">
    <property type="entry name" value="Zn-dependent exopeptidases"/>
    <property type="match status" value="1"/>
</dbReference>
<comment type="caution">
    <text evidence="5">The sequence shown here is derived from an EMBL/GenBank/DDBJ whole genome shotgun (WGS) entry which is preliminary data.</text>
</comment>
<evidence type="ECO:0000256" key="3">
    <source>
        <dbReference type="ARBA" id="ARBA00022801"/>
    </source>
</evidence>
<dbReference type="PANTHER" id="PTHR43270:SF12">
    <property type="entry name" value="SUCCINYL-DIAMINOPIMELATE DESUCCINYLASE"/>
    <property type="match status" value="1"/>
</dbReference>
<keyword evidence="1" id="KW-0645">Protease</keyword>
<dbReference type="GO" id="GO:0046872">
    <property type="term" value="F:metal ion binding"/>
    <property type="evidence" value="ECO:0007669"/>
    <property type="project" value="UniProtKB-KW"/>
</dbReference>
<feature type="domain" description="Peptidase M20 dimerisation" evidence="4">
    <location>
        <begin position="191"/>
        <end position="348"/>
    </location>
</feature>
<dbReference type="InterPro" id="IPR051458">
    <property type="entry name" value="Cyt/Met_Dipeptidase"/>
</dbReference>
<dbReference type="PANTHER" id="PTHR43270">
    <property type="entry name" value="BETA-ALA-HIS DIPEPTIDASE"/>
    <property type="match status" value="1"/>
</dbReference>
<evidence type="ECO:0000313" key="5">
    <source>
        <dbReference type="EMBL" id="HIU55751.1"/>
    </source>
</evidence>
<dbReference type="NCBIfam" id="NF006579">
    <property type="entry name" value="PRK09104.1"/>
    <property type="match status" value="1"/>
</dbReference>
<dbReference type="FunFam" id="3.30.70.360:FF:000016">
    <property type="entry name" value="Peptidase family M20/M25/M40"/>
    <property type="match status" value="1"/>
</dbReference>
<dbReference type="EMBL" id="DVNA01000181">
    <property type="protein sequence ID" value="HIU55751.1"/>
    <property type="molecule type" value="Genomic_DNA"/>
</dbReference>
<evidence type="ECO:0000259" key="4">
    <source>
        <dbReference type="Pfam" id="PF07687"/>
    </source>
</evidence>
<accession>A0A9D1M8Q9</accession>
<keyword evidence="3" id="KW-0378">Hydrolase</keyword>
<dbReference type="Gene3D" id="3.30.70.360">
    <property type="match status" value="1"/>
</dbReference>
<evidence type="ECO:0000256" key="1">
    <source>
        <dbReference type="ARBA" id="ARBA00022670"/>
    </source>
</evidence>
<reference evidence="5" key="2">
    <citation type="journal article" date="2021" name="PeerJ">
        <title>Extensive microbial diversity within the chicken gut microbiome revealed by metagenomics and culture.</title>
        <authorList>
            <person name="Gilroy R."/>
            <person name="Ravi A."/>
            <person name="Getino M."/>
            <person name="Pursley I."/>
            <person name="Horton D.L."/>
            <person name="Alikhan N.F."/>
            <person name="Baker D."/>
            <person name="Gharbi K."/>
            <person name="Hall N."/>
            <person name="Watson M."/>
            <person name="Adriaenssens E.M."/>
            <person name="Foster-Nyarko E."/>
            <person name="Jarju S."/>
            <person name="Secka A."/>
            <person name="Antonio M."/>
            <person name="Oren A."/>
            <person name="Chaudhuri R.R."/>
            <person name="La Ragione R."/>
            <person name="Hildebrand F."/>
            <person name="Pallen M.J."/>
        </authorList>
    </citation>
    <scope>NUCLEOTIDE SEQUENCE</scope>
    <source>
        <strain evidence="5">CHK158-818</strain>
    </source>
</reference>
<dbReference type="Pfam" id="PF01546">
    <property type="entry name" value="Peptidase_M20"/>
    <property type="match status" value="1"/>
</dbReference>
<keyword evidence="2" id="KW-0479">Metal-binding</keyword>
<evidence type="ECO:0000256" key="2">
    <source>
        <dbReference type="ARBA" id="ARBA00022723"/>
    </source>
</evidence>
<proteinExistence type="predicted"/>
<dbReference type="NCBIfam" id="NF006053">
    <property type="entry name" value="PRK08201.1"/>
    <property type="match status" value="1"/>
</dbReference>
<dbReference type="InterPro" id="IPR002933">
    <property type="entry name" value="Peptidase_M20"/>
</dbReference>